<dbReference type="Gene3D" id="3.10.330.10">
    <property type="match status" value="1"/>
</dbReference>
<dbReference type="GO" id="GO:0005524">
    <property type="term" value="F:ATP binding"/>
    <property type="evidence" value="ECO:0007669"/>
    <property type="project" value="UniProtKB-KW"/>
</dbReference>
<keyword evidence="3" id="KW-0813">Transport</keyword>
<evidence type="ECO:0000256" key="10">
    <source>
        <dbReference type="ARBA" id="ARBA00032509"/>
    </source>
</evidence>
<dbReference type="InterPro" id="IPR003593">
    <property type="entry name" value="AAA+_ATPase"/>
</dbReference>
<evidence type="ECO:0000256" key="7">
    <source>
        <dbReference type="ARBA" id="ARBA00022840"/>
    </source>
</evidence>
<evidence type="ECO:0000259" key="14">
    <source>
        <dbReference type="SMART" id="SM00382"/>
    </source>
</evidence>
<dbReference type="Pfam" id="PF17862">
    <property type="entry name" value="AAA_lid_3"/>
    <property type="match status" value="1"/>
</dbReference>
<protein>
    <recommendedName>
        <fullName evidence="11">Peroxisomal ATPase PEX1</fullName>
    </recommendedName>
    <alternativeName>
        <fullName evidence="10">Peroxin-1</fullName>
    </alternativeName>
</protein>
<dbReference type="FunFam" id="3.10.330.10:FF:000011">
    <property type="entry name" value="Peroxisome biogenesis protein peroxin 1"/>
    <property type="match status" value="1"/>
</dbReference>
<feature type="region of interest" description="Disordered" evidence="13">
    <location>
        <begin position="1527"/>
        <end position="1552"/>
    </location>
</feature>
<dbReference type="CDD" id="cd02440">
    <property type="entry name" value="AdoMet_MTases"/>
    <property type="match status" value="1"/>
</dbReference>
<dbReference type="EMBL" id="JAAQPE010000355">
    <property type="protein sequence ID" value="KAF5667380.1"/>
    <property type="molecule type" value="Genomic_DNA"/>
</dbReference>
<dbReference type="SMART" id="SM00382">
    <property type="entry name" value="AAA"/>
    <property type="match status" value="2"/>
</dbReference>
<feature type="region of interest" description="Disordered" evidence="13">
    <location>
        <begin position="490"/>
        <end position="512"/>
    </location>
</feature>
<dbReference type="InterPro" id="IPR029063">
    <property type="entry name" value="SAM-dependent_MTases_sf"/>
</dbReference>
<dbReference type="GO" id="GO:0016558">
    <property type="term" value="P:protein import into peroxisome matrix"/>
    <property type="evidence" value="ECO:0007669"/>
    <property type="project" value="TreeGrafter"/>
</dbReference>
<dbReference type="Gene3D" id="2.40.40.20">
    <property type="match status" value="1"/>
</dbReference>
<evidence type="ECO:0000256" key="11">
    <source>
        <dbReference type="ARBA" id="ARBA00034532"/>
    </source>
</evidence>
<dbReference type="PANTHER" id="PTHR23077">
    <property type="entry name" value="AAA-FAMILY ATPASE"/>
    <property type="match status" value="1"/>
</dbReference>
<keyword evidence="5" id="KW-0547">Nucleotide-binding</keyword>
<evidence type="ECO:0000256" key="12">
    <source>
        <dbReference type="ARBA" id="ARBA00048778"/>
    </source>
</evidence>
<feature type="region of interest" description="Disordered" evidence="13">
    <location>
        <begin position="1101"/>
        <end position="1131"/>
    </location>
</feature>
<reference evidence="15 16" key="2">
    <citation type="submission" date="2020-05" db="EMBL/GenBank/DDBJ databases">
        <title>Identification and distribution of gene clusters putatively required for synthesis of sphingolipid metabolism inhibitors in phylogenetically diverse species of the filamentous fungus Fusarium.</title>
        <authorList>
            <person name="Kim H.-S."/>
            <person name="Busman M."/>
            <person name="Brown D.W."/>
            <person name="Divon H."/>
            <person name="Uhlig S."/>
            <person name="Proctor R.H."/>
        </authorList>
    </citation>
    <scope>NUCLEOTIDE SEQUENCE [LARGE SCALE GENOMIC DNA]</scope>
    <source>
        <strain evidence="15 16">NRRL 25331</strain>
    </source>
</reference>
<comment type="catalytic activity">
    <reaction evidence="12">
        <text>ATP + H2O = ADP + phosphate + H(+)</text>
        <dbReference type="Rhea" id="RHEA:13065"/>
        <dbReference type="ChEBI" id="CHEBI:15377"/>
        <dbReference type="ChEBI" id="CHEBI:15378"/>
        <dbReference type="ChEBI" id="CHEBI:30616"/>
        <dbReference type="ChEBI" id="CHEBI:43474"/>
        <dbReference type="ChEBI" id="CHEBI:456216"/>
    </reaction>
    <physiologicalReaction direction="left-to-right" evidence="12">
        <dbReference type="Rhea" id="RHEA:13066"/>
    </physiologicalReaction>
</comment>
<evidence type="ECO:0000256" key="1">
    <source>
        <dbReference type="ARBA" id="ARBA00004370"/>
    </source>
</evidence>
<dbReference type="InterPro" id="IPR015342">
    <property type="entry name" value="PEX1-N_C-lobe"/>
</dbReference>
<dbReference type="Proteomes" id="UP000572754">
    <property type="component" value="Unassembled WGS sequence"/>
</dbReference>
<name>A0A8H5TDR5_FUSCI</name>
<feature type="region of interest" description="Disordered" evidence="13">
    <location>
        <begin position="1"/>
        <end position="28"/>
    </location>
</feature>
<evidence type="ECO:0000256" key="9">
    <source>
        <dbReference type="ARBA" id="ARBA00023136"/>
    </source>
</evidence>
<reference evidence="16" key="1">
    <citation type="journal article" date="2020" name="BMC Genomics">
        <title>Correction to: Identification and distribution of gene clusters required for synthesis of sphingolipid metabolism inhibitors in diverse species of the filamentous fungus Fusarium.</title>
        <authorList>
            <person name="Kim H.S."/>
            <person name="Lohmar J.M."/>
            <person name="Busman M."/>
            <person name="Brown D.W."/>
            <person name="Naumann T.A."/>
            <person name="Divon H.H."/>
            <person name="Lysoe E."/>
            <person name="Uhlig S."/>
            <person name="Proctor R.H."/>
        </authorList>
    </citation>
    <scope>NUCLEOTIDE SEQUENCE [LARGE SCALE GENOMIC DNA]</scope>
    <source>
        <strain evidence="16">NRRL 25331</strain>
    </source>
</reference>
<dbReference type="Gene3D" id="3.40.50.300">
    <property type="entry name" value="P-loop containing nucleotide triphosphate hydrolases"/>
    <property type="match status" value="2"/>
</dbReference>
<proteinExistence type="inferred from homology"/>
<feature type="compositionally biased region" description="Polar residues" evidence="13">
    <location>
        <begin position="497"/>
        <end position="512"/>
    </location>
</feature>
<dbReference type="SUPFAM" id="SSF53335">
    <property type="entry name" value="S-adenosyl-L-methionine-dependent methyltransferases"/>
    <property type="match status" value="1"/>
</dbReference>
<dbReference type="InterPro" id="IPR041569">
    <property type="entry name" value="AAA_lid_3"/>
</dbReference>
<keyword evidence="8" id="KW-0653">Protein transport</keyword>
<feature type="domain" description="AAA+ ATPase" evidence="14">
    <location>
        <begin position="1266"/>
        <end position="1402"/>
    </location>
</feature>
<comment type="subcellular location">
    <subcellularLocation>
        <location evidence="1">Membrane</location>
    </subcellularLocation>
</comment>
<evidence type="ECO:0000313" key="16">
    <source>
        <dbReference type="Proteomes" id="UP000572754"/>
    </source>
</evidence>
<dbReference type="Pfam" id="PF00004">
    <property type="entry name" value="AAA"/>
    <property type="match status" value="2"/>
</dbReference>
<dbReference type="InterPro" id="IPR003959">
    <property type="entry name" value="ATPase_AAA_core"/>
</dbReference>
<dbReference type="InterPro" id="IPR027417">
    <property type="entry name" value="P-loop_NTPase"/>
</dbReference>
<sequence>MAENSPQDPAATATTPPEGHLEVDDNLDSNDSLYHSTIGGSSFLSSVNASIYNYRYENGRRYHAFREGTYPMPNDEDEQDRMDLVHHVYSILLDGKLHLAPIDDNLQRVLDLGTGTGIWAIDFADEHPSAAVIGNDLSPIQPEWNPPNCTFEVDDYEDEWLYRTEFDFIHARELEACVGDEDLMLQRAFRHIRSNGFVELQGVDARFESDDGTLDKAPNAKLWMKHLIEACAKFGKPVDCAYKWKGRLTKAGFVDVQEEVRKLPIGPWPKDPKLKELGRYQAIQESKVIDSYTPKLFEYALGWSADEIQVLMAKVKNELRDPAVHLYLPVYFVWARYTTTIKPHKLPNTTNNQQPTTNKVRLSQTRINTRCASAVGPTPRGIVGLQACAFIAFTRFNDRFFRPQSLRRKRAPPGLPEAIPAKISLLNLQNCFVNLPHLLCSSLDILNTPPQNVLIELSYEDLTSRDVSEASNAMPSRSAFLGWTGLQSRQRSHSSEEPQSLSRNTGRPNNRGSSWVDIDAAFTRTLGLSDGQEVTIALHLEPPLVSTVHIEPLTPEDWEIIELHASFLEFNLIRQVRALPNPGYYRTESAQDHPLTLHLTPTTTANIKLVSLHPPTDSSFARLDPNAEVIIAPKLRQRPSRTHSRAESNDRTSESPQMKLFLRGVDRARLADLFNRQQDANEGLKIWVDSDTRLTALTKGISWVSVSILHQPTFQAKFNHRYGQAGADGPSAAWVSLKVVARLEEWKDAPDNCSAALSSALCVALVSEGMVGVPIKIESALVEQASAAQKVHVYPFIANSMESTGTLKLDPNARQGHQEAGKSILNMYKQPSTFRGLLDGPITDGMILGPLSSTPMLPNWTGGILRFDVNLAQPTKPFCNWFLSSGQMSSIEVEEPIPSPISNSNKDPFDDPVPVLAGVEDIVTDVKSHLLHDSSVLLIGGPGAGNSSVSLLIGHQLRSEHLFHSIYISCQKMSANEERIATIRDTLEQSFLQAALSARLGGRALVVLDDVDKLCPVETELVVGGDNARSKQTSEMIASVIKRHSALGSGVVVLATAQTKESLHNVIVGNHVFRETLPLDVSNKMCRRKILEMVIQQGTAIEDDEEQREEVSASRPETADGTRRENSSGSWMDVFGSTEAAPLVNAVPSRMFKPEVDFADLTNLTESYMPRDLVLFVERAKYVALAHFISQNSEDGNKMMVPLTREHFEEAQKGFTPVALRNMSLGTSTTTFDSIGGMTETRRVLLETIEYPTRYAPIFAQCPLRLRSGLLLYGYPGCGKTLLASAFAGECGLNFISVKGPEILNKYIGASEKSIRDLFERATASKPCVLFFDEFDSIAPKRGSDSTGVTDRVVNQLLTQMDGVEGLSGVYVLAETSRPDLIDPALLRPGRLDKSLLCDLPHLDDRIDIIRCLLKKLKLDDDLKGELDNRLRDVASRTQDYSGADLQALISNAQLEAIHEYLGDKDTGVSSAKTNGKARVQDSRKPSIVQFWYGAEQDRLHFEANSGYRRTQLRTLAEYEERVVKLRSKSKSSRRGVQGEGDRKSDDKGSHKPEILLAWRHLERSLRISRASIKADEKQRLSLVYDEFVGGRSAELRNGQGGTAVGSRGTLM</sequence>
<dbReference type="CDD" id="cd19526">
    <property type="entry name" value="RecA-like_PEX1_r2"/>
    <property type="match status" value="1"/>
</dbReference>
<dbReference type="InterPro" id="IPR009010">
    <property type="entry name" value="Asp_de-COase-like_dom_sf"/>
</dbReference>
<organism evidence="15 16">
    <name type="scientific">Fusarium circinatum</name>
    <name type="common">Pitch canker fungus</name>
    <name type="synonym">Gibberella circinata</name>
    <dbReference type="NCBI Taxonomy" id="48490"/>
    <lineage>
        <taxon>Eukaryota</taxon>
        <taxon>Fungi</taxon>
        <taxon>Dikarya</taxon>
        <taxon>Ascomycota</taxon>
        <taxon>Pezizomycotina</taxon>
        <taxon>Sordariomycetes</taxon>
        <taxon>Hypocreomycetidae</taxon>
        <taxon>Hypocreales</taxon>
        <taxon>Nectriaceae</taxon>
        <taxon>Fusarium</taxon>
        <taxon>Fusarium fujikuroi species complex</taxon>
    </lineage>
</organism>
<evidence type="ECO:0000256" key="13">
    <source>
        <dbReference type="SAM" id="MobiDB-lite"/>
    </source>
</evidence>
<accession>A0A8H5TDR5</accession>
<evidence type="ECO:0000256" key="2">
    <source>
        <dbReference type="ARBA" id="ARBA00006914"/>
    </source>
</evidence>
<dbReference type="InterPro" id="IPR029067">
    <property type="entry name" value="CDC48_domain_2-like_sf"/>
</dbReference>
<keyword evidence="4" id="KW-0962">Peroxisome biogenesis</keyword>
<feature type="compositionally biased region" description="Basic and acidic residues" evidence="13">
    <location>
        <begin position="644"/>
        <end position="653"/>
    </location>
</feature>
<evidence type="ECO:0000256" key="6">
    <source>
        <dbReference type="ARBA" id="ARBA00022801"/>
    </source>
</evidence>
<evidence type="ECO:0000256" key="3">
    <source>
        <dbReference type="ARBA" id="ARBA00022448"/>
    </source>
</evidence>
<evidence type="ECO:0000256" key="4">
    <source>
        <dbReference type="ARBA" id="ARBA00022593"/>
    </source>
</evidence>
<keyword evidence="9" id="KW-0472">Membrane</keyword>
<feature type="domain" description="AAA+ ATPase" evidence="14">
    <location>
        <begin position="932"/>
        <end position="1083"/>
    </location>
</feature>
<evidence type="ECO:0000313" key="15">
    <source>
        <dbReference type="EMBL" id="KAF5667380.1"/>
    </source>
</evidence>
<keyword evidence="7" id="KW-0067">ATP-binding</keyword>
<dbReference type="Pfam" id="PF09262">
    <property type="entry name" value="PEX-1N"/>
    <property type="match status" value="1"/>
</dbReference>
<dbReference type="PANTHER" id="PTHR23077:SF12">
    <property type="entry name" value="PEROXISOMAL ATPASE PEX1"/>
    <property type="match status" value="1"/>
</dbReference>
<dbReference type="InterPro" id="IPR050168">
    <property type="entry name" value="AAA_ATPase_domain"/>
</dbReference>
<feature type="compositionally biased region" description="Basic and acidic residues" evidence="13">
    <location>
        <begin position="1540"/>
        <end position="1552"/>
    </location>
</feature>
<comment type="similarity">
    <text evidence="2">Belongs to the AAA ATPase family.</text>
</comment>
<evidence type="ECO:0000256" key="5">
    <source>
        <dbReference type="ARBA" id="ARBA00022741"/>
    </source>
</evidence>
<dbReference type="GO" id="GO:0005829">
    <property type="term" value="C:cytosol"/>
    <property type="evidence" value="ECO:0007669"/>
    <property type="project" value="TreeGrafter"/>
</dbReference>
<comment type="caution">
    <text evidence="15">The sequence shown here is derived from an EMBL/GenBank/DDBJ whole genome shotgun (WGS) entry which is preliminary data.</text>
</comment>
<dbReference type="SUPFAM" id="SSF50692">
    <property type="entry name" value="ADC-like"/>
    <property type="match status" value="1"/>
</dbReference>
<keyword evidence="6" id="KW-0378">Hydrolase</keyword>
<dbReference type="SUPFAM" id="SSF52540">
    <property type="entry name" value="P-loop containing nucleoside triphosphate hydrolases"/>
    <property type="match status" value="2"/>
</dbReference>
<feature type="region of interest" description="Disordered" evidence="13">
    <location>
        <begin position="636"/>
        <end position="656"/>
    </location>
</feature>
<dbReference type="SUPFAM" id="SSF54585">
    <property type="entry name" value="Cdc48 domain 2-like"/>
    <property type="match status" value="1"/>
</dbReference>
<dbReference type="GO" id="GO:0016887">
    <property type="term" value="F:ATP hydrolysis activity"/>
    <property type="evidence" value="ECO:0007669"/>
    <property type="project" value="InterPro"/>
</dbReference>
<dbReference type="GO" id="GO:0005778">
    <property type="term" value="C:peroxisomal membrane"/>
    <property type="evidence" value="ECO:0007669"/>
    <property type="project" value="TreeGrafter"/>
</dbReference>
<feature type="compositionally biased region" description="Basic and acidic residues" evidence="13">
    <location>
        <begin position="1109"/>
        <end position="1126"/>
    </location>
</feature>
<gene>
    <name evidence="15" type="ORF">FCIRC_9925</name>
</gene>
<dbReference type="FunFam" id="3.40.50.300:FF:000149">
    <property type="entry name" value="Nuclear valosin-containing protein-like"/>
    <property type="match status" value="1"/>
</dbReference>
<dbReference type="Gene3D" id="3.40.50.150">
    <property type="entry name" value="Vaccinia Virus protein VP39"/>
    <property type="match status" value="1"/>
</dbReference>
<keyword evidence="16" id="KW-1185">Reference proteome</keyword>
<evidence type="ECO:0000256" key="8">
    <source>
        <dbReference type="ARBA" id="ARBA00022927"/>
    </source>
</evidence>
<dbReference type="Pfam" id="PF13489">
    <property type="entry name" value="Methyltransf_23"/>
    <property type="match status" value="1"/>
</dbReference>
<dbReference type="Gene3D" id="1.10.8.60">
    <property type="match status" value="1"/>
</dbReference>